<protein>
    <submittedName>
        <fullName evidence="2">Enoyl-CoA hydratase/isomerase family protein</fullName>
    </submittedName>
</protein>
<dbReference type="SUPFAM" id="SSF52096">
    <property type="entry name" value="ClpP/crotonase"/>
    <property type="match status" value="1"/>
</dbReference>
<organism evidence="2 3">
    <name type="scientific">Paraburkholderia edwinii</name>
    <dbReference type="NCBI Taxonomy" id="2861782"/>
    <lineage>
        <taxon>Bacteria</taxon>
        <taxon>Pseudomonadati</taxon>
        <taxon>Pseudomonadota</taxon>
        <taxon>Betaproteobacteria</taxon>
        <taxon>Burkholderiales</taxon>
        <taxon>Burkholderiaceae</taxon>
        <taxon>Paraburkholderia</taxon>
    </lineage>
</organism>
<dbReference type="InterPro" id="IPR001753">
    <property type="entry name" value="Enoyl-CoA_hydra/iso"/>
</dbReference>
<gene>
    <name evidence="2" type="ORF">KZJ38_34260</name>
</gene>
<dbReference type="Proteomes" id="UP000826462">
    <property type="component" value="Chromosome 2"/>
</dbReference>
<dbReference type="EMBL" id="CP080096">
    <property type="protein sequence ID" value="QYD72020.1"/>
    <property type="molecule type" value="Genomic_DNA"/>
</dbReference>
<evidence type="ECO:0000313" key="3">
    <source>
        <dbReference type="Proteomes" id="UP000826462"/>
    </source>
</evidence>
<dbReference type="PANTHER" id="PTHR43459">
    <property type="entry name" value="ENOYL-COA HYDRATASE"/>
    <property type="match status" value="1"/>
</dbReference>
<dbReference type="Pfam" id="PF00378">
    <property type="entry name" value="ECH_1"/>
    <property type="match status" value="1"/>
</dbReference>
<evidence type="ECO:0000256" key="1">
    <source>
        <dbReference type="SAM" id="MobiDB-lite"/>
    </source>
</evidence>
<dbReference type="RefSeq" id="WP_219801448.1">
    <property type="nucleotide sequence ID" value="NZ_CP080096.1"/>
</dbReference>
<dbReference type="PANTHER" id="PTHR43459:SF1">
    <property type="entry name" value="EG:BACN32G11.4 PROTEIN"/>
    <property type="match status" value="1"/>
</dbReference>
<accession>A0ABX8UXR0</accession>
<evidence type="ECO:0000313" key="2">
    <source>
        <dbReference type="EMBL" id="QYD72020.1"/>
    </source>
</evidence>
<proteinExistence type="predicted"/>
<feature type="compositionally biased region" description="Low complexity" evidence="1">
    <location>
        <begin position="8"/>
        <end position="19"/>
    </location>
</feature>
<dbReference type="Gene3D" id="3.90.226.10">
    <property type="entry name" value="2-enoyl-CoA Hydratase, Chain A, domain 1"/>
    <property type="match status" value="1"/>
</dbReference>
<keyword evidence="3" id="KW-1185">Reference proteome</keyword>
<sequence>MNDKVEPSASHSSTSQTAQEQVRINRITPAYWQITLHNPPFNIFGPDSIPQLQAVVHAIETTPELKVVVFQSDVPGYFLTHYDFIPPLSDSTSLRNGPTSLHPLPDMLVRISRSRVISIAKLRGRVTGVGGELALASDMRFAALENLEISQWEAGAGFVPGGGPMARLPRLIGRGRAMEVLLGADNIDGETADRYGYVNRSLPDAQLDDFVDRFARRIASFDGDSLAEIKQAVNYASLPPDAEVAAGWNLFIWSVQRPEAQYRIGELMKRGLQKDPDIERNLNRYTEEVGKR</sequence>
<feature type="region of interest" description="Disordered" evidence="1">
    <location>
        <begin position="1"/>
        <end position="20"/>
    </location>
</feature>
<name>A0ABX8UXR0_9BURK</name>
<dbReference type="InterPro" id="IPR029045">
    <property type="entry name" value="ClpP/crotonase-like_dom_sf"/>
</dbReference>
<dbReference type="CDD" id="cd06558">
    <property type="entry name" value="crotonase-like"/>
    <property type="match status" value="1"/>
</dbReference>
<reference evidence="2 3" key="1">
    <citation type="submission" date="2021-07" db="EMBL/GenBank/DDBJ databases">
        <title>Paraburkholderia edwinii protects Aspergillus sp. from phenazines by acting as a toxin sponge.</title>
        <authorList>
            <person name="Dahlstrom K.M."/>
            <person name="Newman D.K."/>
        </authorList>
    </citation>
    <scope>NUCLEOTIDE SEQUENCE [LARGE SCALE GENOMIC DNA]</scope>
    <source>
        <strain evidence="2 3">Pe01</strain>
    </source>
</reference>